<dbReference type="EMBL" id="VSSQ01011443">
    <property type="protein sequence ID" value="MPM46846.1"/>
    <property type="molecule type" value="Genomic_DNA"/>
</dbReference>
<reference evidence="1" key="1">
    <citation type="submission" date="2019-08" db="EMBL/GenBank/DDBJ databases">
        <authorList>
            <person name="Kucharzyk K."/>
            <person name="Murdoch R.W."/>
            <person name="Higgins S."/>
            <person name="Loffler F."/>
        </authorList>
    </citation>
    <scope>NUCLEOTIDE SEQUENCE</scope>
</reference>
<evidence type="ECO:0000313" key="1">
    <source>
        <dbReference type="EMBL" id="MPM46846.1"/>
    </source>
</evidence>
<dbReference type="NCBIfam" id="TIGR03172">
    <property type="entry name" value="selenium cofactor biosynthesis protein YqeC"/>
    <property type="match status" value="1"/>
</dbReference>
<accession>A0A645A1Q6</accession>
<proteinExistence type="predicted"/>
<name>A0A645A1Q6_9ZZZZ</name>
<dbReference type="InterPro" id="IPR027417">
    <property type="entry name" value="P-loop_NTPase"/>
</dbReference>
<dbReference type="SUPFAM" id="SSF52540">
    <property type="entry name" value="P-loop containing nucleoside triphosphate hydrolases"/>
    <property type="match status" value="1"/>
</dbReference>
<gene>
    <name evidence="1" type="ORF">SDC9_93553</name>
</gene>
<sequence>MQTIFHGKNDSLSGAFGVPKGVTSLVGGGGKTTLMLALARELAAAGQKVIVSTTTHIFPPENITTLTNATVDDVRFVLKSEPLICLGTPAEHGKLSAPKLTVSEMARLADYVLLEADGAKRLPLKAPAEHEPVIPPETTLVIAVLGLDGIGKPVSEAAFRPERYAALIGKPESETVTPLDAARVLTHPDGQRKGVTDTMRFCLLLNKADDEKRNTFALELARELNGTGLVERTVISALGK</sequence>
<dbReference type="AlphaFoldDB" id="A0A645A1Q6"/>
<dbReference type="Pfam" id="PF19842">
    <property type="entry name" value="YqeC"/>
    <property type="match status" value="1"/>
</dbReference>
<dbReference type="InterPro" id="IPR017587">
    <property type="entry name" value="YqeC"/>
</dbReference>
<protein>
    <recommendedName>
        <fullName evidence="2">Selenium-dependent hydroxylase accessory protein YqeC</fullName>
    </recommendedName>
</protein>
<comment type="caution">
    <text evidence="1">The sequence shown here is derived from an EMBL/GenBank/DDBJ whole genome shotgun (WGS) entry which is preliminary data.</text>
</comment>
<evidence type="ECO:0008006" key="2">
    <source>
        <dbReference type="Google" id="ProtNLM"/>
    </source>
</evidence>
<organism evidence="1">
    <name type="scientific">bioreactor metagenome</name>
    <dbReference type="NCBI Taxonomy" id="1076179"/>
    <lineage>
        <taxon>unclassified sequences</taxon>
        <taxon>metagenomes</taxon>
        <taxon>ecological metagenomes</taxon>
    </lineage>
</organism>